<keyword evidence="3" id="KW-1185">Reference proteome</keyword>
<evidence type="ECO:0000259" key="1">
    <source>
        <dbReference type="Pfam" id="PF01610"/>
    </source>
</evidence>
<evidence type="ECO:0000313" key="2">
    <source>
        <dbReference type="EMBL" id="MCP1103360.1"/>
    </source>
</evidence>
<feature type="domain" description="Transposase IS204/IS1001/IS1096/IS1165 DDE" evidence="1">
    <location>
        <begin position="2"/>
        <end position="58"/>
    </location>
</feature>
<dbReference type="RefSeq" id="WP_262067135.1">
    <property type="nucleotide sequence ID" value="NZ_JAMXOD010000023.1"/>
</dbReference>
<dbReference type="Proteomes" id="UP001523566">
    <property type="component" value="Unassembled WGS sequence"/>
</dbReference>
<reference evidence="2 3" key="1">
    <citation type="journal article" date="2022" name="Genome Biol. Evol.">
        <title>Host diet, physiology and behaviors set the stage for Lachnospiraceae cladogenesis.</title>
        <authorList>
            <person name="Vera-Ponce De Leon A."/>
            <person name="Schneider M."/>
            <person name="Jahnes B.C."/>
            <person name="Sadowski V."/>
            <person name="Camuy-Velez L.A."/>
            <person name="Duan J."/>
            <person name="Sabree Z.L."/>
        </authorList>
    </citation>
    <scope>NUCLEOTIDE SEQUENCE [LARGE SCALE GENOMIC DNA]</scope>
    <source>
        <strain evidence="2 3">PAL113</strain>
    </source>
</reference>
<dbReference type="PANTHER" id="PTHR33498:SF1">
    <property type="entry name" value="TRANSPOSASE FOR INSERTION SEQUENCE ELEMENT IS1557"/>
    <property type="match status" value="1"/>
</dbReference>
<dbReference type="EMBL" id="JAMZFW010000023">
    <property type="protein sequence ID" value="MCP1103360.1"/>
    <property type="molecule type" value="Genomic_DNA"/>
</dbReference>
<evidence type="ECO:0000313" key="3">
    <source>
        <dbReference type="Proteomes" id="UP001523566"/>
    </source>
</evidence>
<dbReference type="InterPro" id="IPR047951">
    <property type="entry name" value="Transpos_ISL3"/>
</dbReference>
<name>A0ABT1EC07_9FIRM</name>
<organism evidence="2 3">
    <name type="scientific">Aequitasia blattaphilus</name>
    <dbReference type="NCBI Taxonomy" id="2949332"/>
    <lineage>
        <taxon>Bacteria</taxon>
        <taxon>Bacillati</taxon>
        <taxon>Bacillota</taxon>
        <taxon>Clostridia</taxon>
        <taxon>Lachnospirales</taxon>
        <taxon>Lachnospiraceae</taxon>
        <taxon>Aequitasia</taxon>
    </lineage>
</organism>
<dbReference type="Pfam" id="PF01610">
    <property type="entry name" value="DDE_Tnp_ISL3"/>
    <property type="match status" value="1"/>
</dbReference>
<dbReference type="PANTHER" id="PTHR33498">
    <property type="entry name" value="TRANSPOSASE FOR INSERTION SEQUENCE ELEMENT IS1557"/>
    <property type="match status" value="1"/>
</dbReference>
<accession>A0ABT1EC07</accession>
<proteinExistence type="predicted"/>
<sequence>MLPDRKFSHLTAYFSSFSKHERQKVKFFVSDMWKPYMEIAKAYFPNATIIVDKYHFFRKR</sequence>
<protein>
    <submittedName>
        <fullName evidence="2">Transposase</fullName>
    </submittedName>
</protein>
<gene>
    <name evidence="2" type="ORF">NK125_13185</name>
</gene>
<comment type="caution">
    <text evidence="2">The sequence shown here is derived from an EMBL/GenBank/DDBJ whole genome shotgun (WGS) entry which is preliminary data.</text>
</comment>
<dbReference type="InterPro" id="IPR002560">
    <property type="entry name" value="Transposase_DDE"/>
</dbReference>